<evidence type="ECO:0000313" key="3">
    <source>
        <dbReference type="Proteomes" id="UP000178046"/>
    </source>
</evidence>
<protein>
    <submittedName>
        <fullName evidence="2">Uncharacterized protein</fullName>
    </submittedName>
</protein>
<dbReference type="EMBL" id="MFIA01000008">
    <property type="protein sequence ID" value="OGF83070.1"/>
    <property type="molecule type" value="Genomic_DNA"/>
</dbReference>
<sequence length="92" mass="10788">MSILEKIFLINVMMFKDYWKMSDKELEEVARKYNLQHFLEEAFVTGTIERDFVVNRKYIIEQLLQRDNRNIALGSAIVAVFGAIISLLANFL</sequence>
<name>A0A1F5X5D6_9BACT</name>
<keyword evidence="1" id="KW-0472">Membrane</keyword>
<accession>A0A1F5X5D6</accession>
<evidence type="ECO:0000256" key="1">
    <source>
        <dbReference type="SAM" id="Phobius"/>
    </source>
</evidence>
<comment type="caution">
    <text evidence="2">The sequence shown here is derived from an EMBL/GenBank/DDBJ whole genome shotgun (WGS) entry which is preliminary data.</text>
</comment>
<proteinExistence type="predicted"/>
<gene>
    <name evidence="2" type="ORF">A2924_02085</name>
</gene>
<organism evidence="2 3">
    <name type="scientific">Candidatus Giovannonibacteria bacterium RIFCSPLOWO2_01_FULL_44_16</name>
    <dbReference type="NCBI Taxonomy" id="1798348"/>
    <lineage>
        <taxon>Bacteria</taxon>
        <taxon>Candidatus Giovannoniibacteriota</taxon>
    </lineage>
</organism>
<keyword evidence="1" id="KW-0812">Transmembrane</keyword>
<reference evidence="2 3" key="1">
    <citation type="journal article" date="2016" name="Nat. Commun.">
        <title>Thousands of microbial genomes shed light on interconnected biogeochemical processes in an aquifer system.</title>
        <authorList>
            <person name="Anantharaman K."/>
            <person name="Brown C.T."/>
            <person name="Hug L.A."/>
            <person name="Sharon I."/>
            <person name="Castelle C.J."/>
            <person name="Probst A.J."/>
            <person name="Thomas B.C."/>
            <person name="Singh A."/>
            <person name="Wilkins M.J."/>
            <person name="Karaoz U."/>
            <person name="Brodie E.L."/>
            <person name="Williams K.H."/>
            <person name="Hubbard S.S."/>
            <person name="Banfield J.F."/>
        </authorList>
    </citation>
    <scope>NUCLEOTIDE SEQUENCE [LARGE SCALE GENOMIC DNA]</scope>
</reference>
<keyword evidence="1" id="KW-1133">Transmembrane helix</keyword>
<feature type="transmembrane region" description="Helical" evidence="1">
    <location>
        <begin position="71"/>
        <end position="91"/>
    </location>
</feature>
<dbReference type="Proteomes" id="UP000178046">
    <property type="component" value="Unassembled WGS sequence"/>
</dbReference>
<dbReference type="AlphaFoldDB" id="A0A1F5X5D6"/>
<evidence type="ECO:0000313" key="2">
    <source>
        <dbReference type="EMBL" id="OGF83070.1"/>
    </source>
</evidence>